<dbReference type="GO" id="GO:0046871">
    <property type="term" value="F:N-acetylgalactosamine binding"/>
    <property type="evidence" value="ECO:0007669"/>
    <property type="project" value="TreeGrafter"/>
</dbReference>
<reference evidence="1 2" key="1">
    <citation type="submission" date="2018-02" db="EMBL/GenBank/DDBJ databases">
        <title>Genome sequence of the basidiomycete white-rot fungus Phlebia centrifuga.</title>
        <authorList>
            <person name="Granchi Z."/>
            <person name="Peng M."/>
            <person name="de Vries R.P."/>
            <person name="Hilden K."/>
            <person name="Makela M.R."/>
            <person name="Grigoriev I."/>
            <person name="Riley R."/>
        </authorList>
    </citation>
    <scope>NUCLEOTIDE SEQUENCE [LARGE SCALE GENOMIC DNA]</scope>
    <source>
        <strain evidence="1 2">FBCC195</strain>
    </source>
</reference>
<gene>
    <name evidence="1" type="ORF">PHLCEN_2v8139</name>
</gene>
<evidence type="ECO:0000313" key="2">
    <source>
        <dbReference type="Proteomes" id="UP000186601"/>
    </source>
</evidence>
<organism evidence="1 2">
    <name type="scientific">Hermanssonia centrifuga</name>
    <dbReference type="NCBI Taxonomy" id="98765"/>
    <lineage>
        <taxon>Eukaryota</taxon>
        <taxon>Fungi</taxon>
        <taxon>Dikarya</taxon>
        <taxon>Basidiomycota</taxon>
        <taxon>Agaricomycotina</taxon>
        <taxon>Agaricomycetes</taxon>
        <taxon>Polyporales</taxon>
        <taxon>Meruliaceae</taxon>
        <taxon>Hermanssonia</taxon>
    </lineage>
</organism>
<dbReference type="GO" id="GO:0009986">
    <property type="term" value="C:cell surface"/>
    <property type="evidence" value="ECO:0007669"/>
    <property type="project" value="TreeGrafter"/>
</dbReference>
<dbReference type="Gene3D" id="2.60.40.2080">
    <property type="match status" value="3"/>
</dbReference>
<accession>A0A2R6NUI2</accession>
<dbReference type="Proteomes" id="UP000186601">
    <property type="component" value="Unassembled WGS sequence"/>
</dbReference>
<dbReference type="Pfam" id="PF09458">
    <property type="entry name" value="H_lectin"/>
    <property type="match status" value="2"/>
</dbReference>
<dbReference type="GO" id="GO:0070492">
    <property type="term" value="F:oligosaccharide binding"/>
    <property type="evidence" value="ECO:0007669"/>
    <property type="project" value="TreeGrafter"/>
</dbReference>
<dbReference type="SUPFAM" id="SSF141086">
    <property type="entry name" value="Agglutinin HPA-like"/>
    <property type="match status" value="3"/>
</dbReference>
<protein>
    <submittedName>
        <fullName evidence="1">Uncharacterized protein</fullName>
    </submittedName>
</protein>
<dbReference type="AlphaFoldDB" id="A0A2R6NUI2"/>
<dbReference type="EMBL" id="MLYV02000825">
    <property type="protein sequence ID" value="PSR76915.1"/>
    <property type="molecule type" value="Genomic_DNA"/>
</dbReference>
<dbReference type="InterPro" id="IPR037221">
    <property type="entry name" value="H-type_lectin_dom_sf"/>
</dbReference>
<name>A0A2R6NUI2_9APHY</name>
<dbReference type="OrthoDB" id="2793557at2759"/>
<comment type="caution">
    <text evidence="1">The sequence shown here is derived from an EMBL/GenBank/DDBJ whole genome shotgun (WGS) entry which is preliminary data.</text>
</comment>
<dbReference type="InterPro" id="IPR019019">
    <property type="entry name" value="H-type_lectin_domain"/>
</dbReference>
<dbReference type="PANTHER" id="PTHR46938:SF1">
    <property type="entry name" value="DISCOIDIN-1 SUBUNIT A-RELATED"/>
    <property type="match status" value="1"/>
</dbReference>
<sequence>MRPTTNIYPARTYHKLSLDTGSFNTASFRPWHNPAQDNFGIIHFRAPSTSYDILLGINALDMADSTDLSLKCSLLSFADNSARLNLQSWGNTIQYSSGCSWLSVPADDPDFQSGRYYTIDHQQWSKPQVSTRIVFKRSYPSPPKVVVWLDTIHTDANTNCRAHVYPSDVATDGFTLHLDTWHDTKLHLAGATWVAHSSDRTDIHSGSFCTEDVKTTAHPQLENSARIAFNGANFSSSPRIFMALNKLDIGRQRNLRVSPVHASDVTNTGMTWHLNSWAETELFSAGASFVAYEK</sequence>
<dbReference type="GO" id="GO:0098609">
    <property type="term" value="P:cell-cell adhesion"/>
    <property type="evidence" value="ECO:0007669"/>
    <property type="project" value="TreeGrafter"/>
</dbReference>
<dbReference type="PANTHER" id="PTHR46938">
    <property type="entry name" value="DISCOIDIN-1 SUBUNIT A-RELATED-RELATED"/>
    <property type="match status" value="1"/>
</dbReference>
<dbReference type="InterPro" id="IPR052487">
    <property type="entry name" value="Galactose-binding_lectin"/>
</dbReference>
<keyword evidence="2" id="KW-1185">Reference proteome</keyword>
<dbReference type="GO" id="GO:0030247">
    <property type="term" value="F:polysaccharide binding"/>
    <property type="evidence" value="ECO:0007669"/>
    <property type="project" value="TreeGrafter"/>
</dbReference>
<proteinExistence type="predicted"/>
<dbReference type="GO" id="GO:0098636">
    <property type="term" value="C:protein complex involved in cell adhesion"/>
    <property type="evidence" value="ECO:0007669"/>
    <property type="project" value="TreeGrafter"/>
</dbReference>
<evidence type="ECO:0000313" key="1">
    <source>
        <dbReference type="EMBL" id="PSR76915.1"/>
    </source>
</evidence>